<organism evidence="18 19">
    <name type="scientific">Peronospora matthiolae</name>
    <dbReference type="NCBI Taxonomy" id="2874970"/>
    <lineage>
        <taxon>Eukaryota</taxon>
        <taxon>Sar</taxon>
        <taxon>Stramenopiles</taxon>
        <taxon>Oomycota</taxon>
        <taxon>Peronosporomycetes</taxon>
        <taxon>Peronosporales</taxon>
        <taxon>Peronosporaceae</taxon>
        <taxon>Peronospora</taxon>
    </lineage>
</organism>
<feature type="disulfide bond" evidence="16">
    <location>
        <begin position="14"/>
        <end position="44"/>
    </location>
</feature>
<dbReference type="GO" id="GO:0005758">
    <property type="term" value="C:mitochondrial intermembrane space"/>
    <property type="evidence" value="ECO:0007669"/>
    <property type="project" value="UniProtKB-SubCell"/>
</dbReference>
<protein>
    <recommendedName>
        <fullName evidence="6">NADH dehydrogenase [ubiquinone] iron-sulfur protein 5</fullName>
    </recommendedName>
    <alternativeName>
        <fullName evidence="14">Complex I-15 kDa</fullName>
    </alternativeName>
    <alternativeName>
        <fullName evidence="15">NADH-ubiquinone oxidoreductase 15 kDa subunit</fullName>
    </alternativeName>
</protein>
<evidence type="ECO:0000256" key="5">
    <source>
        <dbReference type="ARBA" id="ARBA00011261"/>
    </source>
</evidence>
<keyword evidence="11" id="KW-0496">Mitochondrion</keyword>
<evidence type="ECO:0000256" key="7">
    <source>
        <dbReference type="ARBA" id="ARBA00022448"/>
    </source>
</evidence>
<evidence type="ECO:0000256" key="13">
    <source>
        <dbReference type="ARBA" id="ARBA00023157"/>
    </source>
</evidence>
<keyword evidence="8" id="KW-0679">Respiratory chain</keyword>
<comment type="function">
    <text evidence="1">Accessory subunit of the mitochondrial membrane respiratory chain NADH dehydrogenase (Complex I), that is believed not to be involved in catalysis. Complex I functions in the transfer of electrons from NADH to the respiratory chain. The immediate electron acceptor for the enzyme is believed to be ubiquinone.</text>
</comment>
<dbReference type="AlphaFoldDB" id="A0AAV1TT11"/>
<evidence type="ECO:0000256" key="1">
    <source>
        <dbReference type="ARBA" id="ARBA00003195"/>
    </source>
</evidence>
<evidence type="ECO:0000313" key="18">
    <source>
        <dbReference type="EMBL" id="CAK7924767.1"/>
    </source>
</evidence>
<keyword evidence="12" id="KW-0472">Membrane</keyword>
<evidence type="ECO:0000256" key="14">
    <source>
        <dbReference type="ARBA" id="ARBA00031222"/>
    </source>
</evidence>
<dbReference type="GO" id="GO:0005743">
    <property type="term" value="C:mitochondrial inner membrane"/>
    <property type="evidence" value="ECO:0007669"/>
    <property type="project" value="UniProtKB-SubCell"/>
</dbReference>
<evidence type="ECO:0000256" key="9">
    <source>
        <dbReference type="ARBA" id="ARBA00022792"/>
    </source>
</evidence>
<keyword evidence="9" id="KW-0999">Mitochondrion inner membrane</keyword>
<comment type="caution">
    <text evidence="18">The sequence shown here is derived from an EMBL/GenBank/DDBJ whole genome shotgun (WGS) entry which is preliminary data.</text>
</comment>
<keyword evidence="10" id="KW-0249">Electron transport</keyword>
<feature type="disulfide bond" evidence="16">
    <location>
        <begin position="24"/>
        <end position="34"/>
    </location>
</feature>
<evidence type="ECO:0000313" key="19">
    <source>
        <dbReference type="Proteomes" id="UP001162060"/>
    </source>
</evidence>
<comment type="similarity">
    <text evidence="4">Belongs to the complex I NDUFS5 subunit family.</text>
</comment>
<gene>
    <name evidence="18" type="ORF">PM001_LOCUS9917</name>
</gene>
<dbReference type="EMBL" id="CAKLBY020000078">
    <property type="protein sequence ID" value="CAK7924767.1"/>
    <property type="molecule type" value="Genomic_DNA"/>
</dbReference>
<sequence>MSSGFGFKGGEGRCYQFWKSVEQCSKDTEVSGQCGKQVEDYLECLHHRKELTRMNVVIAQKEKEEAAAAAAAATRHGGDQGHGGGH</sequence>
<comment type="subunit">
    <text evidence="5">Mammalian complex I is composed of 45 different subunits. This is a component of the iron-sulfur (IP) fragment of the enzyme.</text>
</comment>
<feature type="region of interest" description="Disordered" evidence="17">
    <location>
        <begin position="67"/>
        <end position="86"/>
    </location>
</feature>
<evidence type="ECO:0000256" key="12">
    <source>
        <dbReference type="ARBA" id="ARBA00023136"/>
    </source>
</evidence>
<dbReference type="Pfam" id="PF10200">
    <property type="entry name" value="Ndufs5"/>
    <property type="match status" value="1"/>
</dbReference>
<evidence type="ECO:0000256" key="2">
    <source>
        <dbReference type="ARBA" id="ARBA00004569"/>
    </source>
</evidence>
<evidence type="ECO:0000256" key="10">
    <source>
        <dbReference type="ARBA" id="ARBA00022982"/>
    </source>
</evidence>
<evidence type="ECO:0000256" key="4">
    <source>
        <dbReference type="ARBA" id="ARBA00007372"/>
    </source>
</evidence>
<accession>A0AAV1TT11</accession>
<evidence type="ECO:0000256" key="6">
    <source>
        <dbReference type="ARBA" id="ARBA00013482"/>
    </source>
</evidence>
<keyword evidence="13 16" id="KW-1015">Disulfide bond</keyword>
<dbReference type="CDD" id="cd24141">
    <property type="entry name" value="NDUFS5-like"/>
    <property type="match status" value="1"/>
</dbReference>
<dbReference type="InterPro" id="IPR019342">
    <property type="entry name" value="NADH_UbQ_OxRdtase_FeS-su5"/>
</dbReference>
<evidence type="ECO:0000256" key="11">
    <source>
        <dbReference type="ARBA" id="ARBA00023128"/>
    </source>
</evidence>
<evidence type="ECO:0000256" key="16">
    <source>
        <dbReference type="PIRSR" id="PIRSR619342-50"/>
    </source>
</evidence>
<name>A0AAV1TT11_9STRA</name>
<dbReference type="PANTHER" id="PTHR15224:SF1">
    <property type="entry name" value="NADH DEHYDROGENASE [UBIQUINONE] IRON-SULFUR PROTEIN 5"/>
    <property type="match status" value="1"/>
</dbReference>
<keyword evidence="7" id="KW-0813">Transport</keyword>
<dbReference type="PANTHER" id="PTHR15224">
    <property type="entry name" value="NADH DEHYDROGENASE [UBIQUINONE] IRON-SULFUR PROTEIN 5"/>
    <property type="match status" value="1"/>
</dbReference>
<evidence type="ECO:0000256" key="17">
    <source>
        <dbReference type="SAM" id="MobiDB-lite"/>
    </source>
</evidence>
<evidence type="ECO:0000256" key="3">
    <source>
        <dbReference type="ARBA" id="ARBA00004637"/>
    </source>
</evidence>
<proteinExistence type="inferred from homology"/>
<evidence type="ECO:0000256" key="8">
    <source>
        <dbReference type="ARBA" id="ARBA00022660"/>
    </source>
</evidence>
<comment type="subcellular location">
    <subcellularLocation>
        <location evidence="3">Mitochondrion inner membrane</location>
        <topology evidence="3">Peripheral membrane protein</topology>
    </subcellularLocation>
    <subcellularLocation>
        <location evidence="2">Mitochondrion intermembrane space</location>
    </subcellularLocation>
</comment>
<dbReference type="GO" id="GO:0032981">
    <property type="term" value="P:mitochondrial respiratory chain complex I assembly"/>
    <property type="evidence" value="ECO:0007669"/>
    <property type="project" value="TreeGrafter"/>
</dbReference>
<dbReference type="Proteomes" id="UP001162060">
    <property type="component" value="Unassembled WGS sequence"/>
</dbReference>
<evidence type="ECO:0000256" key="15">
    <source>
        <dbReference type="ARBA" id="ARBA00032739"/>
    </source>
</evidence>
<reference evidence="18" key="1">
    <citation type="submission" date="2024-01" db="EMBL/GenBank/DDBJ databases">
        <authorList>
            <person name="Webb A."/>
        </authorList>
    </citation>
    <scope>NUCLEOTIDE SEQUENCE</scope>
    <source>
        <strain evidence="18">Pm1</strain>
    </source>
</reference>